<dbReference type="Pfam" id="PF01171">
    <property type="entry name" value="ATP_bind_3"/>
    <property type="match status" value="1"/>
</dbReference>
<dbReference type="InterPro" id="IPR014729">
    <property type="entry name" value="Rossmann-like_a/b/a_fold"/>
</dbReference>
<keyword evidence="5" id="KW-0067">ATP-binding</keyword>
<keyword evidence="9" id="KW-1185">Reference proteome</keyword>
<keyword evidence="4" id="KW-0547">Nucleotide-binding</keyword>
<evidence type="ECO:0000256" key="6">
    <source>
        <dbReference type="ARBA" id="ARBA00048539"/>
    </source>
</evidence>
<sequence>MSKVKAWRGGMDQGIALSISGGVDYMALAYLVSRWPEEHAPSTCIAVVVVDHGLRDESAEEARLTAEKLHDLGSPFEAVARTARRLALLHLLRSHHLQTILFGHHADDQCETAVLRAMNGSCDVEQGLDGLGGMRMVDGFGAHALLASLEKGHGRVAMTTFDQGIAIGRPLLSFPKVRILATPSNLSRRRAEDPTNEVTDQNVRNLVRALIRRVEQGSDLAAPTEINSDVSRALASCVHQAKATATAARPPLEALRLWVRSISDRRDDAEQRVTQLFAKAVMKSGDHGEVLQVRVDRIPLDTSDGDLKQLLWAVVNAASPLPLGSAAARGVGQGSDSPTSPDVLVGTWLRHEAVVELSRKAAVRSKPARTAVNGDVLLTVRKVPVAPQCSPSTPFSSTSSSQAVV</sequence>
<dbReference type="GO" id="GO:0032267">
    <property type="term" value="F:tRNA(Ile)-lysidine synthase activity"/>
    <property type="evidence" value="ECO:0007669"/>
    <property type="project" value="UniProtKB-EC"/>
</dbReference>
<dbReference type="SUPFAM" id="SSF52402">
    <property type="entry name" value="Adenine nucleotide alpha hydrolases-like"/>
    <property type="match status" value="1"/>
</dbReference>
<dbReference type="Gene3D" id="3.40.50.620">
    <property type="entry name" value="HUPs"/>
    <property type="match status" value="1"/>
</dbReference>
<dbReference type="AlphaFoldDB" id="A0A8T8SE07"/>
<dbReference type="EC" id="6.3.4.19" evidence="1"/>
<protein>
    <recommendedName>
        <fullName evidence="1">tRNA(Ile)-lysidine synthetase</fullName>
        <ecNumber evidence="1">6.3.4.19</ecNumber>
    </recommendedName>
</protein>
<comment type="catalytic activity">
    <reaction evidence="6">
        <text>cytidine(34) in tRNA(Ile2) + L-lysine + ATP = lysidine(34) in tRNA(Ile2) + AMP + diphosphate + H(+)</text>
        <dbReference type="Rhea" id="RHEA:43744"/>
        <dbReference type="Rhea" id="RHEA-COMP:10625"/>
        <dbReference type="Rhea" id="RHEA-COMP:10670"/>
        <dbReference type="ChEBI" id="CHEBI:15378"/>
        <dbReference type="ChEBI" id="CHEBI:30616"/>
        <dbReference type="ChEBI" id="CHEBI:32551"/>
        <dbReference type="ChEBI" id="CHEBI:33019"/>
        <dbReference type="ChEBI" id="CHEBI:82748"/>
        <dbReference type="ChEBI" id="CHEBI:83665"/>
        <dbReference type="ChEBI" id="CHEBI:456215"/>
        <dbReference type="EC" id="6.3.4.19"/>
    </reaction>
</comment>
<dbReference type="HAMAP" id="MF_01161">
    <property type="entry name" value="tRNA_Ile_lys_synt"/>
    <property type="match status" value="1"/>
</dbReference>
<reference evidence="8" key="1">
    <citation type="submission" date="2016-04" db="EMBL/GenBank/DDBJ databases">
        <authorList>
            <person name="Nguyen H.D."/>
            <person name="Samba Siva P."/>
            <person name="Cullis J."/>
            <person name="Levesque C.A."/>
            <person name="Hambleton S."/>
        </authorList>
    </citation>
    <scope>NUCLEOTIDE SEQUENCE</scope>
    <source>
        <strain evidence="8">DAOMC 236416</strain>
    </source>
</reference>
<dbReference type="PANTHER" id="PTHR43033">
    <property type="entry name" value="TRNA(ILE)-LYSIDINE SYNTHASE-RELATED"/>
    <property type="match status" value="1"/>
</dbReference>
<evidence type="ECO:0000256" key="4">
    <source>
        <dbReference type="ARBA" id="ARBA00022741"/>
    </source>
</evidence>
<dbReference type="CDD" id="cd01992">
    <property type="entry name" value="TilS_N"/>
    <property type="match status" value="1"/>
</dbReference>
<keyword evidence="2" id="KW-0436">Ligase</keyword>
<evidence type="ECO:0000313" key="9">
    <source>
        <dbReference type="Proteomes" id="UP000077521"/>
    </source>
</evidence>
<evidence type="ECO:0000256" key="5">
    <source>
        <dbReference type="ARBA" id="ARBA00022840"/>
    </source>
</evidence>
<dbReference type="GO" id="GO:0005524">
    <property type="term" value="F:ATP binding"/>
    <property type="evidence" value="ECO:0007669"/>
    <property type="project" value="UniProtKB-KW"/>
</dbReference>
<evidence type="ECO:0000256" key="1">
    <source>
        <dbReference type="ARBA" id="ARBA00013267"/>
    </source>
</evidence>
<name>A0A8T8SE07_9BASI</name>
<dbReference type="EMBL" id="LWDF02001562">
    <property type="protein sequence ID" value="KAE8237987.1"/>
    <property type="molecule type" value="Genomic_DNA"/>
</dbReference>
<comment type="caution">
    <text evidence="8">The sequence shown here is derived from an EMBL/GenBank/DDBJ whole genome shotgun (WGS) entry which is preliminary data.</text>
</comment>
<feature type="domain" description="tRNA(Ile)-lysidine/2-thiocytidine synthase N-terminal" evidence="7">
    <location>
        <begin position="16"/>
        <end position="209"/>
    </location>
</feature>
<dbReference type="InterPro" id="IPR012094">
    <property type="entry name" value="tRNA_Ile_lys_synt"/>
</dbReference>
<organism evidence="8 9">
    <name type="scientific">Tilletia indica</name>
    <dbReference type="NCBI Taxonomy" id="43049"/>
    <lineage>
        <taxon>Eukaryota</taxon>
        <taxon>Fungi</taxon>
        <taxon>Dikarya</taxon>
        <taxon>Basidiomycota</taxon>
        <taxon>Ustilaginomycotina</taxon>
        <taxon>Exobasidiomycetes</taxon>
        <taxon>Tilletiales</taxon>
        <taxon>Tilletiaceae</taxon>
        <taxon>Tilletia</taxon>
    </lineage>
</organism>
<dbReference type="InterPro" id="IPR011063">
    <property type="entry name" value="TilS/TtcA_N"/>
</dbReference>
<reference evidence="8" key="2">
    <citation type="journal article" date="2019" name="IMA Fungus">
        <title>Genome sequencing and comparison of five Tilletia species to identify candidate genes for the detection of regulated species infecting wheat.</title>
        <authorList>
            <person name="Nguyen H.D.T."/>
            <person name="Sultana T."/>
            <person name="Kesanakurti P."/>
            <person name="Hambleton S."/>
        </authorList>
    </citation>
    <scope>NUCLEOTIDE SEQUENCE</scope>
    <source>
        <strain evidence="8">DAOMC 236416</strain>
    </source>
</reference>
<dbReference type="PANTHER" id="PTHR43033:SF1">
    <property type="entry name" value="TRNA(ILE)-LYSIDINE SYNTHASE-RELATED"/>
    <property type="match status" value="1"/>
</dbReference>
<evidence type="ECO:0000259" key="7">
    <source>
        <dbReference type="Pfam" id="PF01171"/>
    </source>
</evidence>
<dbReference type="GO" id="GO:0008033">
    <property type="term" value="P:tRNA processing"/>
    <property type="evidence" value="ECO:0007669"/>
    <property type="project" value="UniProtKB-KW"/>
</dbReference>
<evidence type="ECO:0000256" key="2">
    <source>
        <dbReference type="ARBA" id="ARBA00022598"/>
    </source>
</evidence>
<evidence type="ECO:0000313" key="8">
    <source>
        <dbReference type="EMBL" id="KAE8237987.1"/>
    </source>
</evidence>
<proteinExistence type="inferred from homology"/>
<dbReference type="Proteomes" id="UP000077521">
    <property type="component" value="Unassembled WGS sequence"/>
</dbReference>
<gene>
    <name evidence="8" type="ORF">A4X13_0g8562</name>
</gene>
<keyword evidence="3" id="KW-0819">tRNA processing</keyword>
<accession>A0A8T8SE07</accession>
<evidence type="ECO:0000256" key="3">
    <source>
        <dbReference type="ARBA" id="ARBA00022694"/>
    </source>
</evidence>
<dbReference type="InterPro" id="IPR012795">
    <property type="entry name" value="tRNA_Ile_lys_synt_N"/>
</dbReference>